<organism evidence="7 8">
    <name type="scientific">Autumnicola lenta</name>
    <dbReference type="NCBI Taxonomy" id="3075593"/>
    <lineage>
        <taxon>Bacteria</taxon>
        <taxon>Pseudomonadati</taxon>
        <taxon>Bacteroidota</taxon>
        <taxon>Flavobacteriia</taxon>
        <taxon>Flavobacteriales</taxon>
        <taxon>Flavobacteriaceae</taxon>
        <taxon>Autumnicola</taxon>
    </lineage>
</organism>
<evidence type="ECO:0000313" key="8">
    <source>
        <dbReference type="Proteomes" id="UP001245285"/>
    </source>
</evidence>
<feature type="transmembrane region" description="Helical" evidence="6">
    <location>
        <begin position="258"/>
        <end position="282"/>
    </location>
</feature>
<name>A0ABU3CHL3_9FLAO</name>
<feature type="transmembrane region" description="Helical" evidence="6">
    <location>
        <begin position="195"/>
        <end position="213"/>
    </location>
</feature>
<reference evidence="7 8" key="1">
    <citation type="submission" date="2023-09" db="EMBL/GenBank/DDBJ databases">
        <authorList>
            <person name="Rey-Velasco X."/>
        </authorList>
    </citation>
    <scope>NUCLEOTIDE SEQUENCE [LARGE SCALE GENOMIC DNA]</scope>
    <source>
        <strain evidence="7 8">F260</strain>
    </source>
</reference>
<dbReference type="PANTHER" id="PTHR30213:SF0">
    <property type="entry name" value="UPF0761 MEMBRANE PROTEIN YIHY"/>
    <property type="match status" value="1"/>
</dbReference>
<evidence type="ECO:0000256" key="6">
    <source>
        <dbReference type="SAM" id="Phobius"/>
    </source>
</evidence>
<dbReference type="Proteomes" id="UP001245285">
    <property type="component" value="Unassembled WGS sequence"/>
</dbReference>
<evidence type="ECO:0000256" key="2">
    <source>
        <dbReference type="ARBA" id="ARBA00022475"/>
    </source>
</evidence>
<evidence type="ECO:0000256" key="3">
    <source>
        <dbReference type="ARBA" id="ARBA00022692"/>
    </source>
</evidence>
<keyword evidence="4 6" id="KW-1133">Transmembrane helix</keyword>
<feature type="transmembrane region" description="Helical" evidence="6">
    <location>
        <begin position="151"/>
        <end position="175"/>
    </location>
</feature>
<dbReference type="Pfam" id="PF03631">
    <property type="entry name" value="Virul_fac_BrkB"/>
    <property type="match status" value="1"/>
</dbReference>
<comment type="caution">
    <text evidence="7">The sequence shown here is derived from an EMBL/GenBank/DDBJ whole genome shotgun (WGS) entry which is preliminary data.</text>
</comment>
<evidence type="ECO:0000313" key="7">
    <source>
        <dbReference type="EMBL" id="MDT0645843.1"/>
    </source>
</evidence>
<accession>A0ABU3CHL3</accession>
<keyword evidence="8" id="KW-1185">Reference proteome</keyword>
<evidence type="ECO:0000256" key="1">
    <source>
        <dbReference type="ARBA" id="ARBA00004651"/>
    </source>
</evidence>
<protein>
    <submittedName>
        <fullName evidence="7">YihY/virulence factor BrkB family protein</fullName>
    </submittedName>
</protein>
<feature type="transmembrane region" description="Helical" evidence="6">
    <location>
        <begin position="225"/>
        <end position="246"/>
    </location>
</feature>
<evidence type="ECO:0000256" key="5">
    <source>
        <dbReference type="ARBA" id="ARBA00023136"/>
    </source>
</evidence>
<gene>
    <name evidence="7" type="ORF">RM545_04015</name>
</gene>
<keyword evidence="3 6" id="KW-0812">Transmembrane</keyword>
<evidence type="ECO:0000256" key="4">
    <source>
        <dbReference type="ARBA" id="ARBA00022989"/>
    </source>
</evidence>
<feature type="transmembrane region" description="Helical" evidence="6">
    <location>
        <begin position="45"/>
        <end position="67"/>
    </location>
</feature>
<dbReference type="PIRSF" id="PIRSF035875">
    <property type="entry name" value="RNase_BN"/>
    <property type="match status" value="1"/>
</dbReference>
<dbReference type="EMBL" id="JAVRHO010000004">
    <property type="protein sequence ID" value="MDT0645843.1"/>
    <property type="molecule type" value="Genomic_DNA"/>
</dbReference>
<keyword evidence="5 6" id="KW-0472">Membrane</keyword>
<comment type="subcellular location">
    <subcellularLocation>
        <location evidence="1">Cell membrane</location>
        <topology evidence="1">Multi-pass membrane protein</topology>
    </subcellularLocation>
</comment>
<dbReference type="RefSeq" id="WP_311494026.1">
    <property type="nucleotide sequence ID" value="NZ_JAVRHO010000004.1"/>
</dbReference>
<proteinExistence type="predicted"/>
<dbReference type="NCBIfam" id="TIGR00765">
    <property type="entry name" value="yihY_not_rbn"/>
    <property type="match status" value="1"/>
</dbReference>
<dbReference type="PANTHER" id="PTHR30213">
    <property type="entry name" value="INNER MEMBRANE PROTEIN YHJD"/>
    <property type="match status" value="1"/>
</dbReference>
<sequence>MSEHVREIKGVKSPTKIKGSGWKDIVLNVKDQIAEDNVSIVSAGVAFYAFLAVFPAILSLISIYGLAVSPEQIQNQLSQLSGMMPQEAFGILESQIENFMSTSGKTLGWGTALGILFSLWSANKGTKSLFIGVDIAYGTDEPRGFIKENALALLFTLGAVILVIISMALIVAYPAIVHMLGLPSGIETLIGWGRWLLLAAIVVFFLSLVYKYAPPRTTPAFKWVLPGALLATILWLVASWGFSYYVSNFGSYGEVYGSISAVVVLLMWLFLTSFIILLGAELNSETEKHVRKKGFGAIKK</sequence>
<keyword evidence="2" id="KW-1003">Cell membrane</keyword>
<dbReference type="InterPro" id="IPR017039">
    <property type="entry name" value="Virul_fac_BrkB"/>
</dbReference>